<keyword evidence="3" id="KW-1185">Reference proteome</keyword>
<organism evidence="2 3">
    <name type="scientific">Kutzneria buriramensis</name>
    <dbReference type="NCBI Taxonomy" id="1045776"/>
    <lineage>
        <taxon>Bacteria</taxon>
        <taxon>Bacillati</taxon>
        <taxon>Actinomycetota</taxon>
        <taxon>Actinomycetes</taxon>
        <taxon>Pseudonocardiales</taxon>
        <taxon>Pseudonocardiaceae</taxon>
        <taxon>Kutzneria</taxon>
    </lineage>
</organism>
<reference evidence="2 3" key="1">
    <citation type="submission" date="2018-08" db="EMBL/GenBank/DDBJ databases">
        <title>Genomic Encyclopedia of Archaeal and Bacterial Type Strains, Phase II (KMG-II): from individual species to whole genera.</title>
        <authorList>
            <person name="Goeker M."/>
        </authorList>
    </citation>
    <scope>NUCLEOTIDE SEQUENCE [LARGE SCALE GENOMIC DNA]</scope>
    <source>
        <strain evidence="2 3">DSM 45791</strain>
    </source>
</reference>
<evidence type="ECO:0000256" key="1">
    <source>
        <dbReference type="SAM" id="MobiDB-lite"/>
    </source>
</evidence>
<accession>A0A3E0HIP5</accession>
<evidence type="ECO:0000313" key="3">
    <source>
        <dbReference type="Proteomes" id="UP000256269"/>
    </source>
</evidence>
<dbReference type="OrthoDB" id="3307568at2"/>
<dbReference type="RefSeq" id="WP_116176101.1">
    <property type="nucleotide sequence ID" value="NZ_CP144375.1"/>
</dbReference>
<dbReference type="EMBL" id="QUNO01000007">
    <property type="protein sequence ID" value="REH45925.1"/>
    <property type="molecule type" value="Genomic_DNA"/>
</dbReference>
<proteinExistence type="predicted"/>
<sequence length="670" mass="70205">MSLFSLASANAGSGAVTTGTVPAWALVFRDETTGQTLRTIGSDVYYGSVRATLPTGLAGGSYEIVVEGMTDDDYARIRLPAGRPVSADLHLWWKNAPSGVLGDLARFTGLDSPFGAATSDPPPFSLVAVIRVDRLRRRAGARFVEAVITGRELVWSRLAERRVEGRCFRDLAASVAGIARDAISVVGHGLERAAHPDEGSVDVAKIANVDPGTALNAMTTQIGQVRAVLGLYGLEVGMIRDNTLHVGEWTAGGTTPRLDVLRPLDDRSGLLLVDRGTARDRELAVGNGRPDTPPARLTLSVTALGRPDIKPGDLVAVALPPEDFPTTEPPSIGATLLSAVPSSLLGGAGPDPEPSLCRIADVTHTLSREQGFLTTFHAMVLGPNDDGWDHVGPTEARPAKAPQKAGTPYSDSAHGAATAVHSMVRGTAARLSAARQSRLGIVHDHVVGAAPRHTSDVWYADVTPDGSPGAAQRTPITEEQHGELQGIPYLTPFAWGSYGLVLPRYPGTRVVLGNAGGGPGDFVDIGAVWPRDGGPNAQPGDYWLALPVNIDQREHLADSTKQLPTDGPATHDLIDAGGTRVIETARFVLRVTDGLTRAPGRPQPGDDAAAGSVVIESRSGADTVARIVLKGDGSITVTGTSITFEAQDDIALNAKNVRVKLDAHGTMDVS</sequence>
<feature type="region of interest" description="Disordered" evidence="1">
    <location>
        <begin position="392"/>
        <end position="413"/>
    </location>
</feature>
<gene>
    <name evidence="2" type="ORF">BCF44_10757</name>
</gene>
<dbReference type="Proteomes" id="UP000256269">
    <property type="component" value="Unassembled WGS sequence"/>
</dbReference>
<name>A0A3E0HIP5_9PSEU</name>
<protein>
    <submittedName>
        <fullName evidence="2">Uncharacterized protein</fullName>
    </submittedName>
</protein>
<evidence type="ECO:0000313" key="2">
    <source>
        <dbReference type="EMBL" id="REH45925.1"/>
    </source>
</evidence>
<comment type="caution">
    <text evidence="2">The sequence shown here is derived from an EMBL/GenBank/DDBJ whole genome shotgun (WGS) entry which is preliminary data.</text>
</comment>
<dbReference type="AlphaFoldDB" id="A0A3E0HIP5"/>